<reference evidence="3 4" key="1">
    <citation type="submission" date="2023-05" db="EMBL/GenBank/DDBJ databases">
        <title>WGS assembly of Eleusine coracana.</title>
        <authorList>
            <person name="Jenkins J."/>
            <person name="Schmutz J."/>
            <person name="Lux T."/>
            <person name="Plott C."/>
            <person name="Mayer K."/>
            <person name="Qi P."/>
            <person name="Devos K."/>
        </authorList>
    </citation>
    <scope>NUCLEOTIDE SEQUENCE [LARGE SCALE GENOMIC DNA]</scope>
    <source>
        <tissue evidence="3">Leaves</tissue>
    </source>
</reference>
<dbReference type="EMBL" id="MU847442">
    <property type="protein sequence ID" value="KAK2630872.1"/>
    <property type="molecule type" value="Genomic_DNA"/>
</dbReference>
<evidence type="ECO:0000256" key="1">
    <source>
        <dbReference type="SAM" id="Coils"/>
    </source>
</evidence>
<evidence type="ECO:0000313" key="4">
    <source>
        <dbReference type="Proteomes" id="UP001301735"/>
    </source>
</evidence>
<keyword evidence="1" id="KW-0175">Coiled coil</keyword>
<dbReference type="AlphaFoldDB" id="A0AAV9FUJ8"/>
<feature type="coiled-coil region" evidence="1">
    <location>
        <begin position="378"/>
        <end position="475"/>
    </location>
</feature>
<proteinExistence type="predicted"/>
<gene>
    <name evidence="3" type="ORF">QOZ80_UnG0719470</name>
</gene>
<evidence type="ECO:0000256" key="2">
    <source>
        <dbReference type="SAM" id="MobiDB-lite"/>
    </source>
</evidence>
<comment type="caution">
    <text evidence="3">The sequence shown here is derived from an EMBL/GenBank/DDBJ whole genome shotgun (WGS) entry which is preliminary data.</text>
</comment>
<feature type="compositionally biased region" description="Basic residues" evidence="2">
    <location>
        <begin position="290"/>
        <end position="300"/>
    </location>
</feature>
<dbReference type="Pfam" id="PF14223">
    <property type="entry name" value="Retrotran_gag_2"/>
    <property type="match status" value="1"/>
</dbReference>
<accession>A0AAV9FUJ8</accession>
<feature type="region of interest" description="Disordered" evidence="2">
    <location>
        <begin position="274"/>
        <end position="300"/>
    </location>
</feature>
<protein>
    <submittedName>
        <fullName evidence="3">Uncharacterized protein</fullName>
    </submittedName>
</protein>
<feature type="compositionally biased region" description="Basic and acidic residues" evidence="2">
    <location>
        <begin position="534"/>
        <end position="546"/>
    </location>
</feature>
<feature type="coiled-coil region" evidence="1">
    <location>
        <begin position="505"/>
        <end position="532"/>
    </location>
</feature>
<name>A0AAV9FUJ8_ELECO</name>
<keyword evidence="4" id="KW-1185">Reference proteome</keyword>
<dbReference type="Proteomes" id="UP001301735">
    <property type="component" value="Unassembled WGS sequence"/>
</dbReference>
<feature type="region of interest" description="Disordered" evidence="2">
    <location>
        <begin position="533"/>
        <end position="581"/>
    </location>
</feature>
<sequence>MPFNYADVANIHGSGSGRLPYFEGKDFSWYKHRMKMYLMSIVPPIWEIVEKGYTLEDKDNPTTMDQLNIHRNAQAVSAILSSLNPKEYSRVAGIENARKMWKKLICAHEGVDVVKKSRLQVLKNQFNFFVMNKGEEPQQTHDRLIDIVNERRSYGDNIKDEEVNYKLLMALRMWNSTLCTIIKEKDGFESFTTDGVIRRINAHKSHDDEGERVNVLIGDESTSKKDLALKAKKTQDDDEKNDDEEEDDEEFALFVKKFGKYMIKNGHMIADCPRLNGKGKKNEKYNSKTKPNKKPYNKGHAHIGHEYISDDDDEDDEGGITNIVVGLPLAKKSLFNNLTDDEDDAPRCFMAKKSKVAPHTDFNPSYCSDEVEDLVPSMHEMVKMLDKIQRELDNQERIIDRQEEFLDEERSKNLELTKQLEQEKDKNKTLTKDLTKVNESSESCTSMRKKYQERCNSLLEENKALAKAIEDLKTSSRSFLKKLESSQASTSKGCGRCHNTDVDMIAKQDAIIEKLTNQVNELKKKAQVETTTKLVDEPRASHDKRGLGYNKNAPKRRHNKRINFVHENKGKQVAQENTIKP</sequence>
<organism evidence="3 4">
    <name type="scientific">Eleusine coracana subsp. coracana</name>
    <dbReference type="NCBI Taxonomy" id="191504"/>
    <lineage>
        <taxon>Eukaryota</taxon>
        <taxon>Viridiplantae</taxon>
        <taxon>Streptophyta</taxon>
        <taxon>Embryophyta</taxon>
        <taxon>Tracheophyta</taxon>
        <taxon>Spermatophyta</taxon>
        <taxon>Magnoliopsida</taxon>
        <taxon>Liliopsida</taxon>
        <taxon>Poales</taxon>
        <taxon>Poaceae</taxon>
        <taxon>PACMAD clade</taxon>
        <taxon>Chloridoideae</taxon>
        <taxon>Cynodonteae</taxon>
        <taxon>Eleusininae</taxon>
        <taxon>Eleusine</taxon>
    </lineage>
</organism>
<evidence type="ECO:0000313" key="3">
    <source>
        <dbReference type="EMBL" id="KAK2630872.1"/>
    </source>
</evidence>
<feature type="compositionally biased region" description="Basic residues" evidence="2">
    <location>
        <begin position="553"/>
        <end position="563"/>
    </location>
</feature>